<dbReference type="FunFam" id="2.40.10.10:FF:000034">
    <property type="entry name" value="Eupolytin"/>
    <property type="match status" value="1"/>
</dbReference>
<proteinExistence type="inferred from homology"/>
<evidence type="ECO:0000256" key="3">
    <source>
        <dbReference type="ARBA" id="ARBA00022801"/>
    </source>
</evidence>
<dbReference type="Gene3D" id="2.40.10.10">
    <property type="entry name" value="Trypsin-like serine proteases"/>
    <property type="match status" value="1"/>
</dbReference>
<feature type="signal peptide" evidence="6">
    <location>
        <begin position="1"/>
        <end position="20"/>
    </location>
</feature>
<gene>
    <name evidence="8" type="ORF">ASPSYDRAFT_93988</name>
</gene>
<dbReference type="InterPro" id="IPR043504">
    <property type="entry name" value="Peptidase_S1_PA_chymotrypsin"/>
</dbReference>
<keyword evidence="9" id="KW-1185">Reference proteome</keyword>
<name>A0A1L9T475_9EURO</name>
<dbReference type="PANTHER" id="PTHR24276:SF91">
    <property type="entry name" value="AT26814P-RELATED"/>
    <property type="match status" value="1"/>
</dbReference>
<keyword evidence="3 5" id="KW-0378">Hydrolase</keyword>
<dbReference type="InterPro" id="IPR001254">
    <property type="entry name" value="Trypsin_dom"/>
</dbReference>
<dbReference type="SUPFAM" id="SSF50494">
    <property type="entry name" value="Trypsin-like serine proteases"/>
    <property type="match status" value="1"/>
</dbReference>
<organism evidence="8 9">
    <name type="scientific">Aspergillus sydowii CBS 593.65</name>
    <dbReference type="NCBI Taxonomy" id="1036612"/>
    <lineage>
        <taxon>Eukaryota</taxon>
        <taxon>Fungi</taxon>
        <taxon>Dikarya</taxon>
        <taxon>Ascomycota</taxon>
        <taxon>Pezizomycotina</taxon>
        <taxon>Eurotiomycetes</taxon>
        <taxon>Eurotiomycetidae</taxon>
        <taxon>Eurotiales</taxon>
        <taxon>Aspergillaceae</taxon>
        <taxon>Aspergillus</taxon>
        <taxon>Aspergillus subgen. Nidulantes</taxon>
    </lineage>
</organism>
<evidence type="ECO:0000259" key="7">
    <source>
        <dbReference type="PROSITE" id="PS50240"/>
    </source>
</evidence>
<dbReference type="InterPro" id="IPR009003">
    <property type="entry name" value="Peptidase_S1_PA"/>
</dbReference>
<keyword evidence="2 5" id="KW-0645">Protease</keyword>
<keyword evidence="6" id="KW-0732">Signal</keyword>
<comment type="similarity">
    <text evidence="1">Belongs to the peptidase S1 family.</text>
</comment>
<evidence type="ECO:0000256" key="6">
    <source>
        <dbReference type="SAM" id="SignalP"/>
    </source>
</evidence>
<feature type="chain" id="PRO_5012431307" description="Peptidase S1 domain-containing protein" evidence="6">
    <location>
        <begin position="21"/>
        <end position="261"/>
    </location>
</feature>
<evidence type="ECO:0000256" key="4">
    <source>
        <dbReference type="ARBA" id="ARBA00023157"/>
    </source>
</evidence>
<evidence type="ECO:0000313" key="8">
    <source>
        <dbReference type="EMBL" id="OJJ54227.1"/>
    </source>
</evidence>
<dbReference type="EMBL" id="KV878595">
    <property type="protein sequence ID" value="OJJ54227.1"/>
    <property type="molecule type" value="Genomic_DNA"/>
</dbReference>
<dbReference type="RefSeq" id="XP_040698033.1">
    <property type="nucleotide sequence ID" value="XM_040852920.1"/>
</dbReference>
<dbReference type="VEuPathDB" id="FungiDB:ASPSYDRAFT_93988"/>
<dbReference type="PROSITE" id="PS00135">
    <property type="entry name" value="TRYPSIN_SER"/>
    <property type="match status" value="1"/>
</dbReference>
<dbReference type="InterPro" id="IPR050430">
    <property type="entry name" value="Peptidase_S1"/>
</dbReference>
<dbReference type="Pfam" id="PF00089">
    <property type="entry name" value="Trypsin"/>
    <property type="match status" value="1"/>
</dbReference>
<dbReference type="GeneID" id="63768993"/>
<dbReference type="PROSITE" id="PS00134">
    <property type="entry name" value="TRYPSIN_HIS"/>
    <property type="match status" value="1"/>
</dbReference>
<reference evidence="9" key="1">
    <citation type="journal article" date="2017" name="Genome Biol.">
        <title>Comparative genomics reveals high biological diversity and specific adaptations in the industrially and medically important fungal genus Aspergillus.</title>
        <authorList>
            <person name="de Vries R.P."/>
            <person name="Riley R."/>
            <person name="Wiebenga A."/>
            <person name="Aguilar-Osorio G."/>
            <person name="Amillis S."/>
            <person name="Uchima C.A."/>
            <person name="Anderluh G."/>
            <person name="Asadollahi M."/>
            <person name="Askin M."/>
            <person name="Barry K."/>
            <person name="Battaglia E."/>
            <person name="Bayram O."/>
            <person name="Benocci T."/>
            <person name="Braus-Stromeyer S.A."/>
            <person name="Caldana C."/>
            <person name="Canovas D."/>
            <person name="Cerqueira G.C."/>
            <person name="Chen F."/>
            <person name="Chen W."/>
            <person name="Choi C."/>
            <person name="Clum A."/>
            <person name="Dos Santos R.A."/>
            <person name="Damasio A.R."/>
            <person name="Diallinas G."/>
            <person name="Emri T."/>
            <person name="Fekete E."/>
            <person name="Flipphi M."/>
            <person name="Freyberg S."/>
            <person name="Gallo A."/>
            <person name="Gournas C."/>
            <person name="Habgood R."/>
            <person name="Hainaut M."/>
            <person name="Harispe M.L."/>
            <person name="Henrissat B."/>
            <person name="Hilden K.S."/>
            <person name="Hope R."/>
            <person name="Hossain A."/>
            <person name="Karabika E."/>
            <person name="Karaffa L."/>
            <person name="Karanyi Z."/>
            <person name="Krasevec N."/>
            <person name="Kuo A."/>
            <person name="Kusch H."/>
            <person name="LaButti K."/>
            <person name="Lagendijk E.L."/>
            <person name="Lapidus A."/>
            <person name="Levasseur A."/>
            <person name="Lindquist E."/>
            <person name="Lipzen A."/>
            <person name="Logrieco A.F."/>
            <person name="MacCabe A."/>
            <person name="Maekelae M.R."/>
            <person name="Malavazi I."/>
            <person name="Melin P."/>
            <person name="Meyer V."/>
            <person name="Mielnichuk N."/>
            <person name="Miskei M."/>
            <person name="Molnar A.P."/>
            <person name="Mule G."/>
            <person name="Ngan C.Y."/>
            <person name="Orejas M."/>
            <person name="Orosz E."/>
            <person name="Ouedraogo J.P."/>
            <person name="Overkamp K.M."/>
            <person name="Park H.-S."/>
            <person name="Perrone G."/>
            <person name="Piumi F."/>
            <person name="Punt P.J."/>
            <person name="Ram A.F."/>
            <person name="Ramon A."/>
            <person name="Rauscher S."/>
            <person name="Record E."/>
            <person name="Riano-Pachon D.M."/>
            <person name="Robert V."/>
            <person name="Roehrig J."/>
            <person name="Ruller R."/>
            <person name="Salamov A."/>
            <person name="Salih N.S."/>
            <person name="Samson R.A."/>
            <person name="Sandor E."/>
            <person name="Sanguinetti M."/>
            <person name="Schuetze T."/>
            <person name="Sepcic K."/>
            <person name="Shelest E."/>
            <person name="Sherlock G."/>
            <person name="Sophianopoulou V."/>
            <person name="Squina F.M."/>
            <person name="Sun H."/>
            <person name="Susca A."/>
            <person name="Todd R.B."/>
            <person name="Tsang A."/>
            <person name="Unkles S.E."/>
            <person name="van de Wiele N."/>
            <person name="van Rossen-Uffink D."/>
            <person name="Oliveira J.V."/>
            <person name="Vesth T.C."/>
            <person name="Visser J."/>
            <person name="Yu J.-H."/>
            <person name="Zhou M."/>
            <person name="Andersen M.R."/>
            <person name="Archer D.B."/>
            <person name="Baker S.E."/>
            <person name="Benoit I."/>
            <person name="Brakhage A.A."/>
            <person name="Braus G.H."/>
            <person name="Fischer R."/>
            <person name="Frisvad J.C."/>
            <person name="Goldman G.H."/>
            <person name="Houbraken J."/>
            <person name="Oakley B."/>
            <person name="Pocsi I."/>
            <person name="Scazzocchio C."/>
            <person name="Seiboth B."/>
            <person name="vanKuyk P.A."/>
            <person name="Wortman J."/>
            <person name="Dyer P.S."/>
            <person name="Grigoriev I.V."/>
        </authorList>
    </citation>
    <scope>NUCLEOTIDE SEQUENCE [LARGE SCALE GENOMIC DNA]</scope>
    <source>
        <strain evidence="9">CBS 593.65</strain>
    </source>
</reference>
<evidence type="ECO:0000256" key="2">
    <source>
        <dbReference type="ARBA" id="ARBA00022670"/>
    </source>
</evidence>
<dbReference type="PANTHER" id="PTHR24276">
    <property type="entry name" value="POLYSERASE-RELATED"/>
    <property type="match status" value="1"/>
</dbReference>
<dbReference type="GO" id="GO:0006508">
    <property type="term" value="P:proteolysis"/>
    <property type="evidence" value="ECO:0007669"/>
    <property type="project" value="UniProtKB-KW"/>
</dbReference>
<dbReference type="OrthoDB" id="6380398at2759"/>
<protein>
    <recommendedName>
        <fullName evidence="7">Peptidase S1 domain-containing protein</fullName>
    </recommendedName>
</protein>
<dbReference type="STRING" id="1036612.A0A1L9T475"/>
<keyword evidence="5" id="KW-0720">Serine protease</keyword>
<dbReference type="AlphaFoldDB" id="A0A1L9T475"/>
<dbReference type="InterPro" id="IPR001314">
    <property type="entry name" value="Peptidase_S1A"/>
</dbReference>
<dbReference type="InterPro" id="IPR018114">
    <property type="entry name" value="TRYPSIN_HIS"/>
</dbReference>
<evidence type="ECO:0000256" key="5">
    <source>
        <dbReference type="RuleBase" id="RU363034"/>
    </source>
</evidence>
<sequence>MKVFNTLLPFFISAISGVFAAEFIIGGDDAEIESYPYQISLHVDGEHNCGGSIVSKTHIVTAAHCFAHVENTSQLGVRAGSTYHAHGGQLLNVSDYHLHPRYNETTISHDVAVIKLSKPLELGPAVAPIRLASANAGYPETGTITNVTGWGTVEANTTSLPDTLQALESPVADRDECIERWRQFQGPEGSAFNVTDTMFCLGSFKDGETACHGDSGGPVAIDGTLVGIVSWGDRFCRSDYYPSVYSSISVLRGWIDSQLRD</sequence>
<accession>A0A1L9T475</accession>
<dbReference type="SMART" id="SM00020">
    <property type="entry name" value="Tryp_SPc"/>
    <property type="match status" value="1"/>
</dbReference>
<dbReference type="PROSITE" id="PS50240">
    <property type="entry name" value="TRYPSIN_DOM"/>
    <property type="match status" value="1"/>
</dbReference>
<dbReference type="CDD" id="cd00190">
    <property type="entry name" value="Tryp_SPc"/>
    <property type="match status" value="1"/>
</dbReference>
<evidence type="ECO:0000313" key="9">
    <source>
        <dbReference type="Proteomes" id="UP000184356"/>
    </source>
</evidence>
<feature type="domain" description="Peptidase S1" evidence="7">
    <location>
        <begin position="24"/>
        <end position="260"/>
    </location>
</feature>
<dbReference type="InterPro" id="IPR033116">
    <property type="entry name" value="TRYPSIN_SER"/>
</dbReference>
<dbReference type="GO" id="GO:0004252">
    <property type="term" value="F:serine-type endopeptidase activity"/>
    <property type="evidence" value="ECO:0007669"/>
    <property type="project" value="InterPro"/>
</dbReference>
<evidence type="ECO:0000256" key="1">
    <source>
        <dbReference type="ARBA" id="ARBA00007664"/>
    </source>
</evidence>
<dbReference type="PRINTS" id="PR00722">
    <property type="entry name" value="CHYMOTRYPSIN"/>
</dbReference>
<keyword evidence="4" id="KW-1015">Disulfide bond</keyword>
<dbReference type="Proteomes" id="UP000184356">
    <property type="component" value="Unassembled WGS sequence"/>
</dbReference>